<protein>
    <submittedName>
        <fullName evidence="4">GNAT family N-acetyltransferase</fullName>
    </submittedName>
</protein>
<feature type="domain" description="N-acetyltransferase" evidence="3">
    <location>
        <begin position="7"/>
        <end position="149"/>
    </location>
</feature>
<keyword evidence="1 4" id="KW-0808">Transferase</keyword>
<gene>
    <name evidence="4" type="ORF">F1728_07980</name>
</gene>
<dbReference type="CDD" id="cd04301">
    <property type="entry name" value="NAT_SF"/>
    <property type="match status" value="1"/>
</dbReference>
<reference evidence="4 5" key="1">
    <citation type="submission" date="2019-09" db="EMBL/GenBank/DDBJ databases">
        <title>Gimesia benthica sp. nov., a novel bacterium isolated from deep-sea water of the Northwest Indian Ocean.</title>
        <authorList>
            <person name="Dai X."/>
        </authorList>
    </citation>
    <scope>NUCLEOTIDE SEQUENCE [LARGE SCALE GENOMIC DNA]</scope>
    <source>
        <strain evidence="4 5">E7</strain>
    </source>
</reference>
<dbReference type="Proteomes" id="UP000427281">
    <property type="component" value="Chromosome"/>
</dbReference>
<evidence type="ECO:0000259" key="3">
    <source>
        <dbReference type="PROSITE" id="PS51186"/>
    </source>
</evidence>
<dbReference type="KEGG" id="gim:F1728_07980"/>
<dbReference type="GO" id="GO:0005737">
    <property type="term" value="C:cytoplasm"/>
    <property type="evidence" value="ECO:0007669"/>
    <property type="project" value="TreeGrafter"/>
</dbReference>
<name>A0A6I6A997_9PLAN</name>
<keyword evidence="2" id="KW-0012">Acyltransferase</keyword>
<dbReference type="Pfam" id="PF13673">
    <property type="entry name" value="Acetyltransf_10"/>
    <property type="match status" value="1"/>
</dbReference>
<dbReference type="PANTHER" id="PTHR43626:SF4">
    <property type="entry name" value="GCN5-RELATED N-ACETYLTRANSFERASE 2, CHLOROPLASTIC"/>
    <property type="match status" value="1"/>
</dbReference>
<accession>A0A6I6A997</accession>
<organism evidence="4 5">
    <name type="scientific">Gimesia benthica</name>
    <dbReference type="NCBI Taxonomy" id="2608982"/>
    <lineage>
        <taxon>Bacteria</taxon>
        <taxon>Pseudomonadati</taxon>
        <taxon>Planctomycetota</taxon>
        <taxon>Planctomycetia</taxon>
        <taxon>Planctomycetales</taxon>
        <taxon>Planctomycetaceae</taxon>
        <taxon>Gimesia</taxon>
    </lineage>
</organism>
<dbReference type="GO" id="GO:0008080">
    <property type="term" value="F:N-acetyltransferase activity"/>
    <property type="evidence" value="ECO:0007669"/>
    <property type="project" value="InterPro"/>
</dbReference>
<keyword evidence="5" id="KW-1185">Reference proteome</keyword>
<dbReference type="InterPro" id="IPR045039">
    <property type="entry name" value="NSI-like"/>
</dbReference>
<evidence type="ECO:0000256" key="1">
    <source>
        <dbReference type="ARBA" id="ARBA00022679"/>
    </source>
</evidence>
<dbReference type="InterPro" id="IPR016181">
    <property type="entry name" value="Acyl_CoA_acyltransferase"/>
</dbReference>
<dbReference type="SUPFAM" id="SSF55729">
    <property type="entry name" value="Acyl-CoA N-acyltransferases (Nat)"/>
    <property type="match status" value="1"/>
</dbReference>
<evidence type="ECO:0000313" key="5">
    <source>
        <dbReference type="Proteomes" id="UP000427281"/>
    </source>
</evidence>
<dbReference type="Gene3D" id="3.40.630.30">
    <property type="match status" value="1"/>
</dbReference>
<dbReference type="PANTHER" id="PTHR43626">
    <property type="entry name" value="ACYL-COA N-ACYLTRANSFERASE"/>
    <property type="match status" value="1"/>
</dbReference>
<dbReference type="AlphaFoldDB" id="A0A6I6A997"/>
<proteinExistence type="predicted"/>
<evidence type="ECO:0000313" key="4">
    <source>
        <dbReference type="EMBL" id="QGQ22616.1"/>
    </source>
</evidence>
<dbReference type="EMBL" id="CP043930">
    <property type="protein sequence ID" value="QGQ22616.1"/>
    <property type="molecule type" value="Genomic_DNA"/>
</dbReference>
<dbReference type="InterPro" id="IPR000182">
    <property type="entry name" value="GNAT_dom"/>
</dbReference>
<sequence>MWSCKSMSFLEISFQSRWYAQACVLRNQVLRLPLGLDLQSEDLSPESEYLHFGIEQDGQLIACVLAVPLDSRRAKLRQMAVSGECQGQGIGRRLVESVEDCLVQQGFQVVELDARREAIGFYEKLGYIPKGDEFISVTIPHQRMTKVIAAD</sequence>
<dbReference type="PROSITE" id="PS51186">
    <property type="entry name" value="GNAT"/>
    <property type="match status" value="1"/>
</dbReference>
<evidence type="ECO:0000256" key="2">
    <source>
        <dbReference type="ARBA" id="ARBA00023315"/>
    </source>
</evidence>